<keyword evidence="1" id="KW-1133">Transmembrane helix</keyword>
<proteinExistence type="predicted"/>
<organism evidence="3 4">
    <name type="scientific">Candidatus Pristimantibacillus lignocellulolyticus</name>
    <dbReference type="NCBI Taxonomy" id="2994561"/>
    <lineage>
        <taxon>Bacteria</taxon>
        <taxon>Bacillati</taxon>
        <taxon>Bacillota</taxon>
        <taxon>Bacilli</taxon>
        <taxon>Bacillales</taxon>
        <taxon>Paenibacillaceae</taxon>
        <taxon>Candidatus Pristimantibacillus</taxon>
    </lineage>
</organism>
<evidence type="ECO:0000259" key="2">
    <source>
        <dbReference type="PROSITE" id="PS51781"/>
    </source>
</evidence>
<keyword evidence="3" id="KW-0378">Hydrolase</keyword>
<dbReference type="GO" id="GO:0006508">
    <property type="term" value="P:proteolysis"/>
    <property type="evidence" value="ECO:0007669"/>
    <property type="project" value="InterPro"/>
</dbReference>
<dbReference type="InterPro" id="IPR052179">
    <property type="entry name" value="DD-CPase-like"/>
</dbReference>
<dbReference type="SUPFAM" id="SSF55166">
    <property type="entry name" value="Hedgehog/DD-peptidase"/>
    <property type="match status" value="1"/>
</dbReference>
<sequence>MIKFNKTMLNKKIVLILFTFTILFIGLFVINNVTIKGSESNIANADTVTYTATANLNIRKGPSTANKIITTVTKGTQLTVTEKAKDGWIKVNFKGQIGYASSQYVKVSNSSSNSSKATTGKVTYTATANLNIRKGPSTTNKIITTVTKGTQLAVTEKAKNGWLKVSFKGQIGYVSSQYVKVSNTSSDAIQVIAKPESIPVLVNKQNKLPENYVPKDLVYTSIPFTFKEKTEKKKMRSEASTAIGELFKAAKKQGVNLLGVSAYRSHTTQTALFNSYVKRDGYDKAITYSALPGTSEHETGLAIDVTGGDGKCAAQDCFGGTKEAKWLQDNVAEYGFIIRYPEGKESITGYKYEPWHLRYVGKSKAQTIMSKGITLEEYFESELVYK</sequence>
<dbReference type="Pfam" id="PF02557">
    <property type="entry name" value="VanY"/>
    <property type="match status" value="1"/>
</dbReference>
<dbReference type="Gene3D" id="2.30.30.40">
    <property type="entry name" value="SH3 Domains"/>
    <property type="match status" value="2"/>
</dbReference>
<dbReference type="PANTHER" id="PTHR34385">
    <property type="entry name" value="D-ALANYL-D-ALANINE CARBOXYPEPTIDASE"/>
    <property type="match status" value="1"/>
</dbReference>
<dbReference type="InterPro" id="IPR036028">
    <property type="entry name" value="SH3-like_dom_sf"/>
</dbReference>
<dbReference type="PANTHER" id="PTHR34385:SF1">
    <property type="entry name" value="PEPTIDOGLYCAN L-ALANYL-D-GLUTAMATE ENDOPEPTIDASE CWLK"/>
    <property type="match status" value="1"/>
</dbReference>
<gene>
    <name evidence="3" type="ORF">NAG76_05415</name>
</gene>
<keyword evidence="3" id="KW-0645">Protease</keyword>
<name>A0A9J6ZHP7_9BACL</name>
<dbReference type="CDD" id="cd14852">
    <property type="entry name" value="LD-carboxypeptidase"/>
    <property type="match status" value="1"/>
</dbReference>
<dbReference type="SMART" id="SM00287">
    <property type="entry name" value="SH3b"/>
    <property type="match status" value="2"/>
</dbReference>
<protein>
    <submittedName>
        <fullName evidence="3">D-alanyl-D-alanine carboxypeptidase family protein</fullName>
    </submittedName>
</protein>
<dbReference type="Proteomes" id="UP001056756">
    <property type="component" value="Chromosome"/>
</dbReference>
<dbReference type="SUPFAM" id="SSF50044">
    <property type="entry name" value="SH3-domain"/>
    <property type="match status" value="2"/>
</dbReference>
<dbReference type="EMBL" id="CP097899">
    <property type="protein sequence ID" value="URN95685.1"/>
    <property type="molecule type" value="Genomic_DNA"/>
</dbReference>
<keyword evidence="1" id="KW-0472">Membrane</keyword>
<dbReference type="Pfam" id="PF08239">
    <property type="entry name" value="SH3_3"/>
    <property type="match status" value="2"/>
</dbReference>
<feature type="domain" description="SH3b" evidence="2">
    <location>
        <begin position="117"/>
        <end position="183"/>
    </location>
</feature>
<dbReference type="KEGG" id="plig:NAG76_05415"/>
<keyword evidence="3" id="KW-0121">Carboxypeptidase</keyword>
<accession>A0A9J6ZHP7</accession>
<evidence type="ECO:0000256" key="1">
    <source>
        <dbReference type="SAM" id="Phobius"/>
    </source>
</evidence>
<dbReference type="AlphaFoldDB" id="A0A9J6ZHP7"/>
<feature type="domain" description="SH3b" evidence="2">
    <location>
        <begin position="45"/>
        <end position="109"/>
    </location>
</feature>
<keyword evidence="1" id="KW-0812">Transmembrane</keyword>
<dbReference type="Gene3D" id="3.30.1380.10">
    <property type="match status" value="1"/>
</dbReference>
<evidence type="ECO:0000313" key="4">
    <source>
        <dbReference type="Proteomes" id="UP001056756"/>
    </source>
</evidence>
<dbReference type="InterPro" id="IPR009045">
    <property type="entry name" value="Zn_M74/Hedgehog-like"/>
</dbReference>
<reference evidence="3" key="1">
    <citation type="submission" date="2022-05" db="EMBL/GenBank/DDBJ databases">
        <title>Novel bacterial taxa in a minimal lignocellulolytic consortium and its capacity to transform plastics disclosed by genome-resolved metagenomics.</title>
        <authorList>
            <person name="Rodriguez C.A.D."/>
            <person name="Diaz-Garcia L."/>
            <person name="Herrera K."/>
            <person name="Tarazona N.A."/>
            <person name="Sproer C."/>
            <person name="Overmann J."/>
            <person name="Jimenez D.J."/>
        </authorList>
    </citation>
    <scope>NUCLEOTIDE SEQUENCE</scope>
    <source>
        <strain evidence="3">MAG5</strain>
    </source>
</reference>
<dbReference type="PROSITE" id="PS51781">
    <property type="entry name" value="SH3B"/>
    <property type="match status" value="2"/>
</dbReference>
<dbReference type="InterPro" id="IPR003646">
    <property type="entry name" value="SH3-like_bac-type"/>
</dbReference>
<evidence type="ECO:0000313" key="3">
    <source>
        <dbReference type="EMBL" id="URN95685.1"/>
    </source>
</evidence>
<dbReference type="InterPro" id="IPR003709">
    <property type="entry name" value="VanY-like_core_dom"/>
</dbReference>
<feature type="transmembrane region" description="Helical" evidence="1">
    <location>
        <begin position="12"/>
        <end position="30"/>
    </location>
</feature>
<dbReference type="InterPro" id="IPR058193">
    <property type="entry name" value="VanY/YodJ_core_dom"/>
</dbReference>
<dbReference type="GO" id="GO:0004180">
    <property type="term" value="F:carboxypeptidase activity"/>
    <property type="evidence" value="ECO:0007669"/>
    <property type="project" value="UniProtKB-KW"/>
</dbReference>